<keyword evidence="2" id="KW-1185">Reference proteome</keyword>
<protein>
    <submittedName>
        <fullName evidence="1">Uncharacterized protein</fullName>
    </submittedName>
</protein>
<evidence type="ECO:0000313" key="1">
    <source>
        <dbReference type="EMBL" id="MEV8467299.1"/>
    </source>
</evidence>
<accession>A0ABV3L6U3</accession>
<reference evidence="1 2" key="1">
    <citation type="submission" date="2024-07" db="EMBL/GenBank/DDBJ databases">
        <authorList>
            <person name="Kang M."/>
        </authorList>
    </citation>
    <scope>NUCLEOTIDE SEQUENCE [LARGE SCALE GENOMIC DNA]</scope>
    <source>
        <strain evidence="1 2">DFM31</strain>
    </source>
</reference>
<organism evidence="1 2">
    <name type="scientific">Meridianimarinicoccus marinus</name>
    <dbReference type="NCBI Taxonomy" id="3231483"/>
    <lineage>
        <taxon>Bacteria</taxon>
        <taxon>Pseudomonadati</taxon>
        <taxon>Pseudomonadota</taxon>
        <taxon>Alphaproteobacteria</taxon>
        <taxon>Rhodobacterales</taxon>
        <taxon>Paracoccaceae</taxon>
        <taxon>Meridianimarinicoccus</taxon>
    </lineage>
</organism>
<dbReference type="RefSeq" id="WP_366193081.1">
    <property type="nucleotide sequence ID" value="NZ_JBFBVU010000012.1"/>
</dbReference>
<evidence type="ECO:0000313" key="2">
    <source>
        <dbReference type="Proteomes" id="UP001553161"/>
    </source>
</evidence>
<proteinExistence type="predicted"/>
<comment type="caution">
    <text evidence="1">The sequence shown here is derived from an EMBL/GenBank/DDBJ whole genome shotgun (WGS) entry which is preliminary data.</text>
</comment>
<sequence>MALNEFYGVARQIADPTSIAAEVTTELTREATAAGMTLAELMTMIALKSAAYDRAITTVAALEAECEARILAVDLAAPDYQQQLAVVAATNTGEIETARTSVSALIEGV</sequence>
<dbReference type="Proteomes" id="UP001553161">
    <property type="component" value="Unassembled WGS sequence"/>
</dbReference>
<gene>
    <name evidence="1" type="ORF">AB0T83_10960</name>
</gene>
<dbReference type="EMBL" id="JBFBVU010000012">
    <property type="protein sequence ID" value="MEV8467299.1"/>
    <property type="molecule type" value="Genomic_DNA"/>
</dbReference>
<name>A0ABV3L6U3_9RHOB</name>